<name>A0AAE1H198_9NEOP</name>
<dbReference type="AlphaFoldDB" id="A0AAE1H198"/>
<keyword evidence="2" id="KW-0808">Transferase</keyword>
<comment type="caution">
    <text evidence="5">The sequence shown here is derived from an EMBL/GenBank/DDBJ whole genome shotgun (WGS) entry which is preliminary data.</text>
</comment>
<evidence type="ECO:0000256" key="1">
    <source>
        <dbReference type="ARBA" id="ARBA00022603"/>
    </source>
</evidence>
<evidence type="ECO:0000256" key="3">
    <source>
        <dbReference type="ARBA" id="ARBA00022691"/>
    </source>
</evidence>
<gene>
    <name evidence="5" type="ORF">KUF71_022396</name>
</gene>
<dbReference type="EMBL" id="JAHWGI010000307">
    <property type="protein sequence ID" value="KAK3912942.1"/>
    <property type="molecule type" value="Genomic_DNA"/>
</dbReference>
<evidence type="ECO:0000313" key="5">
    <source>
        <dbReference type="EMBL" id="KAK3912942.1"/>
    </source>
</evidence>
<keyword evidence="6" id="KW-1185">Reference proteome</keyword>
<dbReference type="GO" id="GO:0005739">
    <property type="term" value="C:mitochondrion"/>
    <property type="evidence" value="ECO:0007669"/>
    <property type="project" value="TreeGrafter"/>
</dbReference>
<evidence type="ECO:0000256" key="2">
    <source>
        <dbReference type="ARBA" id="ARBA00022679"/>
    </source>
</evidence>
<sequence length="366" mass="43440">MSVFNRIRQINRKIKHMFLLKHAINNSMSQQSREQSTFLNLKKQFNSESLSNPTLSYFEKLSKLVEKSTCNMYRLNDEDIELVTMRDPDRKRRLDILLLELFTKDCQGEPLPKYVTLNSFQKAVQIEHEDPKEYVHYFLYYYEKDKSDILSWMAAKEDANVPQPQVHYLTPSVSCIAGVIGNFEIKQFYRASSGHGMQFGQNLVLDFSSLKWMRHDSRMILAREIRDLVLANGKSRRPFHLHFCSYLKNQTMEPLVKYLNKGLSQSAVTLTSHFFLKKFPRKNVLYLMPSSRNEITYNPEDVYVISPYHDRRYHIPRHEGVRTAKLPYDFQWFHGRNWCTLSEIHQLLSSWKELHGKSEQKIKLQR</sequence>
<dbReference type="GO" id="GO:0032259">
    <property type="term" value="P:methylation"/>
    <property type="evidence" value="ECO:0007669"/>
    <property type="project" value="UniProtKB-KW"/>
</dbReference>
<dbReference type="PANTHER" id="PTHR13563:SF5">
    <property type="entry name" value="TRNA METHYLTRANSFERASE 10 HOMOLOG C"/>
    <property type="match status" value="1"/>
</dbReference>
<dbReference type="GO" id="GO:0008168">
    <property type="term" value="F:methyltransferase activity"/>
    <property type="evidence" value="ECO:0007669"/>
    <property type="project" value="UniProtKB-KW"/>
</dbReference>
<evidence type="ECO:0000259" key="4">
    <source>
        <dbReference type="PROSITE" id="PS51675"/>
    </source>
</evidence>
<dbReference type="GO" id="GO:0000049">
    <property type="term" value="F:tRNA binding"/>
    <property type="evidence" value="ECO:0007669"/>
    <property type="project" value="TreeGrafter"/>
</dbReference>
<dbReference type="Gene3D" id="3.40.1280.30">
    <property type="match status" value="1"/>
</dbReference>
<evidence type="ECO:0000313" key="6">
    <source>
        <dbReference type="Proteomes" id="UP001219518"/>
    </source>
</evidence>
<proteinExistence type="predicted"/>
<dbReference type="InterPro" id="IPR028564">
    <property type="entry name" value="MT_TRM10-typ"/>
</dbReference>
<protein>
    <submittedName>
        <fullName evidence="5">Mitochondrial ribonuclease P protein 1-like protein</fullName>
    </submittedName>
</protein>
<dbReference type="Proteomes" id="UP001219518">
    <property type="component" value="Unassembled WGS sequence"/>
</dbReference>
<dbReference type="GO" id="GO:0097745">
    <property type="term" value="P:mitochondrial tRNA 5'-end processing"/>
    <property type="evidence" value="ECO:0007669"/>
    <property type="project" value="TreeGrafter"/>
</dbReference>
<feature type="domain" description="SAM-dependent MTase TRM10-type" evidence="4">
    <location>
        <begin position="187"/>
        <end position="366"/>
    </location>
</feature>
<organism evidence="5 6">
    <name type="scientific">Frankliniella fusca</name>
    <dbReference type="NCBI Taxonomy" id="407009"/>
    <lineage>
        <taxon>Eukaryota</taxon>
        <taxon>Metazoa</taxon>
        <taxon>Ecdysozoa</taxon>
        <taxon>Arthropoda</taxon>
        <taxon>Hexapoda</taxon>
        <taxon>Insecta</taxon>
        <taxon>Pterygota</taxon>
        <taxon>Neoptera</taxon>
        <taxon>Paraneoptera</taxon>
        <taxon>Thysanoptera</taxon>
        <taxon>Terebrantia</taxon>
        <taxon>Thripoidea</taxon>
        <taxon>Thripidae</taxon>
        <taxon>Frankliniella</taxon>
    </lineage>
</organism>
<keyword evidence="3" id="KW-0949">S-adenosyl-L-methionine</keyword>
<dbReference type="GO" id="GO:0005654">
    <property type="term" value="C:nucleoplasm"/>
    <property type="evidence" value="ECO:0007669"/>
    <property type="project" value="TreeGrafter"/>
</dbReference>
<accession>A0AAE1H198</accession>
<dbReference type="InterPro" id="IPR038459">
    <property type="entry name" value="MT_TRM10-typ_sf"/>
</dbReference>
<dbReference type="GO" id="GO:0070131">
    <property type="term" value="P:positive regulation of mitochondrial translation"/>
    <property type="evidence" value="ECO:0007669"/>
    <property type="project" value="TreeGrafter"/>
</dbReference>
<dbReference type="PROSITE" id="PS51675">
    <property type="entry name" value="SAM_MT_TRM10"/>
    <property type="match status" value="1"/>
</dbReference>
<keyword evidence="1" id="KW-0489">Methyltransferase</keyword>
<dbReference type="InterPro" id="IPR007356">
    <property type="entry name" value="tRNA_m1G_MeTrfase_euk"/>
</dbReference>
<reference evidence="5" key="1">
    <citation type="submission" date="2021-07" db="EMBL/GenBank/DDBJ databases">
        <authorList>
            <person name="Catto M.A."/>
            <person name="Jacobson A."/>
            <person name="Kennedy G."/>
            <person name="Labadie P."/>
            <person name="Hunt B.G."/>
            <person name="Srinivasan R."/>
        </authorList>
    </citation>
    <scope>NUCLEOTIDE SEQUENCE</scope>
    <source>
        <strain evidence="5">PL_HMW_Pooled</strain>
        <tissue evidence="5">Head</tissue>
    </source>
</reference>
<dbReference type="PANTHER" id="PTHR13563">
    <property type="entry name" value="TRNA (GUANINE-9-) METHYLTRANSFERASE"/>
    <property type="match status" value="1"/>
</dbReference>
<reference evidence="5" key="2">
    <citation type="journal article" date="2023" name="BMC Genomics">
        <title>Pest status, molecular evolution, and epigenetic factors derived from the genome assembly of Frankliniella fusca, a thysanopteran phytovirus vector.</title>
        <authorList>
            <person name="Catto M.A."/>
            <person name="Labadie P.E."/>
            <person name="Jacobson A.L."/>
            <person name="Kennedy G.G."/>
            <person name="Srinivasan R."/>
            <person name="Hunt B.G."/>
        </authorList>
    </citation>
    <scope>NUCLEOTIDE SEQUENCE</scope>
    <source>
        <strain evidence="5">PL_HMW_Pooled</strain>
    </source>
</reference>